<reference evidence="1 2" key="1">
    <citation type="submission" date="2019-05" db="EMBL/GenBank/DDBJ databases">
        <title>Another draft genome of Portunus trituberculatus and its Hox gene families provides insights of decapod evolution.</title>
        <authorList>
            <person name="Jeong J.-H."/>
            <person name="Song I."/>
            <person name="Kim S."/>
            <person name="Choi T."/>
            <person name="Kim D."/>
            <person name="Ryu S."/>
            <person name="Kim W."/>
        </authorList>
    </citation>
    <scope>NUCLEOTIDE SEQUENCE [LARGE SCALE GENOMIC DNA]</scope>
    <source>
        <tissue evidence="1">Muscle</tissue>
    </source>
</reference>
<keyword evidence="2" id="KW-1185">Reference proteome</keyword>
<dbReference type="Proteomes" id="UP000324222">
    <property type="component" value="Unassembled WGS sequence"/>
</dbReference>
<name>A0A5B7EAY4_PORTR</name>
<protein>
    <submittedName>
        <fullName evidence="1">Uncharacterized protein</fullName>
    </submittedName>
</protein>
<comment type="caution">
    <text evidence="1">The sequence shown here is derived from an EMBL/GenBank/DDBJ whole genome shotgun (WGS) entry which is preliminary data.</text>
</comment>
<evidence type="ECO:0000313" key="1">
    <source>
        <dbReference type="EMBL" id="MPC31390.1"/>
    </source>
</evidence>
<organism evidence="1 2">
    <name type="scientific">Portunus trituberculatus</name>
    <name type="common">Swimming crab</name>
    <name type="synonym">Neptunus trituberculatus</name>
    <dbReference type="NCBI Taxonomy" id="210409"/>
    <lineage>
        <taxon>Eukaryota</taxon>
        <taxon>Metazoa</taxon>
        <taxon>Ecdysozoa</taxon>
        <taxon>Arthropoda</taxon>
        <taxon>Crustacea</taxon>
        <taxon>Multicrustacea</taxon>
        <taxon>Malacostraca</taxon>
        <taxon>Eumalacostraca</taxon>
        <taxon>Eucarida</taxon>
        <taxon>Decapoda</taxon>
        <taxon>Pleocyemata</taxon>
        <taxon>Brachyura</taxon>
        <taxon>Eubrachyura</taxon>
        <taxon>Portunoidea</taxon>
        <taxon>Portunidae</taxon>
        <taxon>Portuninae</taxon>
        <taxon>Portunus</taxon>
    </lineage>
</organism>
<evidence type="ECO:0000313" key="2">
    <source>
        <dbReference type="Proteomes" id="UP000324222"/>
    </source>
</evidence>
<sequence>MQGHWRHEYPLRSTPSRTTTNLITLLSPEGRRAVTAAFVDPRSQVARCPNLTPHEFIRSWWLCSVEVTRHGLGGTSGAADKQYSYNARD</sequence>
<dbReference type="AlphaFoldDB" id="A0A5B7EAY4"/>
<proteinExistence type="predicted"/>
<accession>A0A5B7EAY4</accession>
<gene>
    <name evidence="1" type="ORF">E2C01_024678</name>
</gene>
<dbReference type="EMBL" id="VSRR010002426">
    <property type="protein sequence ID" value="MPC31390.1"/>
    <property type="molecule type" value="Genomic_DNA"/>
</dbReference>